<evidence type="ECO:0000313" key="4">
    <source>
        <dbReference type="Proteomes" id="UP000035034"/>
    </source>
</evidence>
<name>H0R625_9ACTN</name>
<sequence>MTSATAMMTWGTRLRWPRPIAAAATWVWAHKWARRAFLFLSIWHLVGALMMVLSARASADDQSAGAAAGAVSHVLGWMGIKDSHGINAADYYLSINQGSAAHPIKAIWAWVTTLEYEAYRGVMMISIWFIRVALSFSWLKLFVEPFSDIGDAVTQLTGEINIKPLMFSLAGFAIAIWIFRGRYSTAVYELLMSLAIAGAAVGLLAHPVTTIAGDHGWIDKSRCTALEVATGIANKGNTESDSCSRGTDSPQVTKLTMNLTDTFLRKPTQLVNFGEVLDERKDGGACAKAYDSAYHQTTKKSVTQKVKDAIPGPVSAIIPGDDPTSALRNAVAKCPNGSGLKAYAENSGPEPAVATSLLGPAAGLILLFAIILAGRVMLAAVWAIWNAVKLIPGTILGIAPMMRGQLFRTLADTAMAILQMCFAIVYIAAYTMVISNIFDQPGNVLIATCLVVDIAIVIGIVMFWRGMKSMRRFSDRLASIMATRPSAAPITVRPSKAPSAQDVVARAQAARGAYRTAKKTGTMAVKAGKIVGAAASGGTSAVAGLGVEAAKAAARNMPNMAVVAAKSGGMGLGGDSEKQTRRKGEGGASGAASPSTPTPTPTGPNNSAGAVPTANRKHPALRAAESAAQLRGALATPRNSTNQQIVGTSERTPPVAKTRERSASHVEVAAPSHESRAASVARVRELAHRDNAGGDSRWVIPAPVNERRQPTAAAVAASAARAAPRPKPVTVR</sequence>
<comment type="caution">
    <text evidence="3">The sequence shown here is derived from an EMBL/GenBank/DDBJ whole genome shotgun (WGS) entry which is preliminary data.</text>
</comment>
<dbReference type="EMBL" id="BAEH01000119">
    <property type="protein sequence ID" value="GAB20526.1"/>
    <property type="molecule type" value="Genomic_DNA"/>
</dbReference>
<feature type="region of interest" description="Disordered" evidence="1">
    <location>
        <begin position="566"/>
        <end position="661"/>
    </location>
</feature>
<feature type="compositionally biased region" description="Basic and acidic residues" evidence="1">
    <location>
        <begin position="575"/>
        <end position="585"/>
    </location>
</feature>
<keyword evidence="2" id="KW-1133">Transmembrane helix</keyword>
<feature type="transmembrane region" description="Helical" evidence="2">
    <location>
        <begin position="191"/>
        <end position="212"/>
    </location>
</feature>
<feature type="transmembrane region" description="Helical" evidence="2">
    <location>
        <begin position="379"/>
        <end position="402"/>
    </location>
</feature>
<feature type="transmembrane region" description="Helical" evidence="2">
    <location>
        <begin position="352"/>
        <end position="373"/>
    </location>
</feature>
<accession>H0R625</accession>
<proteinExistence type="predicted"/>
<keyword evidence="2" id="KW-0472">Membrane</keyword>
<gene>
    <name evidence="3" type="ORF">GOEFS_119_00160</name>
</gene>
<dbReference type="Proteomes" id="UP000035034">
    <property type="component" value="Unassembled WGS sequence"/>
</dbReference>
<organism evidence="3 4">
    <name type="scientific">Gordonia effusa NBRC 100432</name>
    <dbReference type="NCBI Taxonomy" id="1077974"/>
    <lineage>
        <taxon>Bacteria</taxon>
        <taxon>Bacillati</taxon>
        <taxon>Actinomycetota</taxon>
        <taxon>Actinomycetes</taxon>
        <taxon>Mycobacteriales</taxon>
        <taxon>Gordoniaceae</taxon>
        <taxon>Gordonia</taxon>
    </lineage>
</organism>
<feature type="transmembrane region" description="Helical" evidence="2">
    <location>
        <begin position="444"/>
        <end position="464"/>
    </location>
</feature>
<evidence type="ECO:0000313" key="3">
    <source>
        <dbReference type="EMBL" id="GAB20526.1"/>
    </source>
</evidence>
<dbReference type="RefSeq" id="WP_007319861.1">
    <property type="nucleotide sequence ID" value="NZ_BAEH01000119.1"/>
</dbReference>
<protein>
    <submittedName>
        <fullName evidence="3">Uncharacterized protein</fullName>
    </submittedName>
</protein>
<keyword evidence="2" id="KW-0812">Transmembrane</keyword>
<feature type="compositionally biased region" description="Polar residues" evidence="1">
    <location>
        <begin position="637"/>
        <end position="651"/>
    </location>
</feature>
<keyword evidence="4" id="KW-1185">Reference proteome</keyword>
<evidence type="ECO:0000256" key="2">
    <source>
        <dbReference type="SAM" id="Phobius"/>
    </source>
</evidence>
<reference evidence="3 4" key="1">
    <citation type="submission" date="2011-12" db="EMBL/GenBank/DDBJ databases">
        <title>Whole genome shotgun sequence of Gordonia effusa NBRC 100432.</title>
        <authorList>
            <person name="Yoshida I."/>
            <person name="Takarada H."/>
            <person name="Hosoyama A."/>
            <person name="Tsuchikane K."/>
            <person name="Katsumata H."/>
            <person name="Yamazaki S."/>
            <person name="Fujita N."/>
        </authorList>
    </citation>
    <scope>NUCLEOTIDE SEQUENCE [LARGE SCALE GENOMIC DNA]</scope>
    <source>
        <strain evidence="3 4">NBRC 100432</strain>
    </source>
</reference>
<feature type="transmembrane region" description="Helical" evidence="2">
    <location>
        <begin position="414"/>
        <end position="438"/>
    </location>
</feature>
<dbReference type="eggNOG" id="ENOG50303YC">
    <property type="taxonomic scope" value="Bacteria"/>
</dbReference>
<dbReference type="OrthoDB" id="4493164at2"/>
<feature type="transmembrane region" description="Helical" evidence="2">
    <location>
        <begin position="160"/>
        <end position="179"/>
    </location>
</feature>
<dbReference type="AlphaFoldDB" id="H0R625"/>
<dbReference type="STRING" id="1077974.GOEFS_119_00160"/>
<evidence type="ECO:0000256" key="1">
    <source>
        <dbReference type="SAM" id="MobiDB-lite"/>
    </source>
</evidence>